<evidence type="ECO:0000313" key="3">
    <source>
        <dbReference type="Proteomes" id="UP000183567"/>
    </source>
</evidence>
<dbReference type="OrthoDB" id="3230534at2759"/>
<evidence type="ECO:0000256" key="1">
    <source>
        <dbReference type="SAM" id="MobiDB-lite"/>
    </source>
</evidence>
<dbReference type="EMBL" id="LVVM01001996">
    <property type="protein sequence ID" value="OJA17481.1"/>
    <property type="molecule type" value="Genomic_DNA"/>
</dbReference>
<accession>A0A1J8QVR7</accession>
<dbReference type="Proteomes" id="UP000183567">
    <property type="component" value="Unassembled WGS sequence"/>
</dbReference>
<sequence>MSHTQKTQKDEKSRMNERETGTRRTPSAHLSRSKSGSSRPSSRASGVTRSSLIPVRATSKKNGIFSSSNFDSSTPAKANDEEQFTKGHRRRSMEFTESVVTIPAQTSISAAFEDMVLGDTFPSAR</sequence>
<feature type="region of interest" description="Disordered" evidence="1">
    <location>
        <begin position="1"/>
        <end position="94"/>
    </location>
</feature>
<feature type="compositionally biased region" description="Basic and acidic residues" evidence="1">
    <location>
        <begin position="7"/>
        <end position="22"/>
    </location>
</feature>
<comment type="caution">
    <text evidence="2">The sequence shown here is derived from an EMBL/GenBank/DDBJ whole genome shotgun (WGS) entry which is preliminary data.</text>
</comment>
<gene>
    <name evidence="2" type="ORF">AZE42_03915</name>
</gene>
<evidence type="ECO:0000313" key="2">
    <source>
        <dbReference type="EMBL" id="OJA17481.1"/>
    </source>
</evidence>
<protein>
    <submittedName>
        <fullName evidence="2">Uncharacterized protein</fullName>
    </submittedName>
</protein>
<name>A0A1J8QVR7_9AGAM</name>
<organism evidence="2 3">
    <name type="scientific">Rhizopogon vesiculosus</name>
    <dbReference type="NCBI Taxonomy" id="180088"/>
    <lineage>
        <taxon>Eukaryota</taxon>
        <taxon>Fungi</taxon>
        <taxon>Dikarya</taxon>
        <taxon>Basidiomycota</taxon>
        <taxon>Agaricomycotina</taxon>
        <taxon>Agaricomycetes</taxon>
        <taxon>Agaricomycetidae</taxon>
        <taxon>Boletales</taxon>
        <taxon>Suillineae</taxon>
        <taxon>Rhizopogonaceae</taxon>
        <taxon>Rhizopogon</taxon>
    </lineage>
</organism>
<dbReference type="STRING" id="180088.A0A1J8QVR7"/>
<dbReference type="AlphaFoldDB" id="A0A1J8QVR7"/>
<feature type="compositionally biased region" description="Low complexity" evidence="1">
    <location>
        <begin position="33"/>
        <end position="45"/>
    </location>
</feature>
<proteinExistence type="predicted"/>
<reference evidence="2 3" key="1">
    <citation type="submission" date="2016-03" db="EMBL/GenBank/DDBJ databases">
        <title>Comparative genomics of the ectomycorrhizal sister species Rhizopogon vinicolor and Rhizopogon vesiculosus (Basidiomycota: Boletales) reveals a divergence of the mating type B locus.</title>
        <authorList>
            <person name="Mujic A.B."/>
            <person name="Kuo A."/>
            <person name="Tritt A."/>
            <person name="Lipzen A."/>
            <person name="Chen C."/>
            <person name="Johnson J."/>
            <person name="Sharma A."/>
            <person name="Barry K."/>
            <person name="Grigoriev I.V."/>
            <person name="Spatafora J.W."/>
        </authorList>
    </citation>
    <scope>NUCLEOTIDE SEQUENCE [LARGE SCALE GENOMIC DNA]</scope>
    <source>
        <strain evidence="2 3">AM-OR11-056</strain>
    </source>
</reference>
<feature type="compositionally biased region" description="Polar residues" evidence="1">
    <location>
        <begin position="60"/>
        <end position="76"/>
    </location>
</feature>
<keyword evidence="3" id="KW-1185">Reference proteome</keyword>